<dbReference type="Gene3D" id="2.30.42.10">
    <property type="match status" value="1"/>
</dbReference>
<dbReference type="SMART" id="SM00228">
    <property type="entry name" value="PDZ"/>
    <property type="match status" value="1"/>
</dbReference>
<dbReference type="Pfam" id="PF11818">
    <property type="entry name" value="DUF3340"/>
    <property type="match status" value="1"/>
</dbReference>
<evidence type="ECO:0000259" key="8">
    <source>
        <dbReference type="PROSITE" id="PS50106"/>
    </source>
</evidence>
<evidence type="ECO:0000256" key="2">
    <source>
        <dbReference type="ARBA" id="ARBA00022670"/>
    </source>
</evidence>
<dbReference type="InterPro" id="IPR004447">
    <property type="entry name" value="Peptidase_S41A"/>
</dbReference>
<feature type="compositionally biased region" description="Basic and acidic residues" evidence="6">
    <location>
        <begin position="615"/>
        <end position="634"/>
    </location>
</feature>
<evidence type="ECO:0000313" key="10">
    <source>
        <dbReference type="Proteomes" id="UP000697998"/>
    </source>
</evidence>
<comment type="caution">
    <text evidence="9">The sequence shown here is derived from an EMBL/GenBank/DDBJ whole genome shotgun (WGS) entry which is preliminary data.</text>
</comment>
<comment type="similarity">
    <text evidence="1 5">Belongs to the peptidase S41A family.</text>
</comment>
<dbReference type="FunFam" id="3.90.226.10:FF:000090">
    <property type="entry name" value="Tail-specific protease"/>
    <property type="match status" value="1"/>
</dbReference>
<evidence type="ECO:0000256" key="5">
    <source>
        <dbReference type="RuleBase" id="RU004404"/>
    </source>
</evidence>
<gene>
    <name evidence="9" type="ORF">IPJ27_10940</name>
</gene>
<evidence type="ECO:0000256" key="4">
    <source>
        <dbReference type="ARBA" id="ARBA00022825"/>
    </source>
</evidence>
<evidence type="ECO:0000256" key="3">
    <source>
        <dbReference type="ARBA" id="ARBA00022801"/>
    </source>
</evidence>
<dbReference type="SUPFAM" id="SSF52096">
    <property type="entry name" value="ClpP/crotonase"/>
    <property type="match status" value="1"/>
</dbReference>
<proteinExistence type="inferred from homology"/>
<dbReference type="CDD" id="cd06782">
    <property type="entry name" value="cpPDZ_CPP-like"/>
    <property type="match status" value="1"/>
</dbReference>
<keyword evidence="4 5" id="KW-0720">Serine protease</keyword>
<feature type="region of interest" description="Disordered" evidence="6">
    <location>
        <begin position="615"/>
        <end position="652"/>
    </location>
</feature>
<protein>
    <submittedName>
        <fullName evidence="9">Carboxy terminal-processing peptidase</fullName>
    </submittedName>
</protein>
<dbReference type="PANTHER" id="PTHR32060">
    <property type="entry name" value="TAIL-SPECIFIC PROTEASE"/>
    <property type="match status" value="1"/>
</dbReference>
<dbReference type="GO" id="GO:0006508">
    <property type="term" value="P:proteolysis"/>
    <property type="evidence" value="ECO:0007669"/>
    <property type="project" value="UniProtKB-KW"/>
</dbReference>
<evidence type="ECO:0000256" key="1">
    <source>
        <dbReference type="ARBA" id="ARBA00009179"/>
    </source>
</evidence>
<dbReference type="Gene3D" id="3.90.226.10">
    <property type="entry name" value="2-enoyl-CoA Hydratase, Chain A, domain 1"/>
    <property type="match status" value="1"/>
</dbReference>
<dbReference type="Proteomes" id="UP000697998">
    <property type="component" value="Unassembled WGS sequence"/>
</dbReference>
<dbReference type="AlphaFoldDB" id="A0A935UFP3"/>
<dbReference type="InterPro" id="IPR001478">
    <property type="entry name" value="PDZ"/>
</dbReference>
<dbReference type="InterPro" id="IPR040573">
    <property type="entry name" value="TSP_N"/>
</dbReference>
<reference evidence="9 10" key="1">
    <citation type="submission" date="2020-10" db="EMBL/GenBank/DDBJ databases">
        <title>Connecting structure to function with the recovery of over 1000 high-quality activated sludge metagenome-assembled genomes encoding full-length rRNA genes using long-read sequencing.</title>
        <authorList>
            <person name="Singleton C.M."/>
            <person name="Petriglieri F."/>
            <person name="Kristensen J.M."/>
            <person name="Kirkegaard R.H."/>
            <person name="Michaelsen T.Y."/>
            <person name="Andersen M.H."/>
            <person name="Karst S.M."/>
            <person name="Dueholm M.S."/>
            <person name="Nielsen P.H."/>
            <person name="Albertsen M."/>
        </authorList>
    </citation>
    <scope>NUCLEOTIDE SEQUENCE [LARGE SCALE GENOMIC DNA]</scope>
    <source>
        <strain evidence="9">EsbW_18-Q3-R4-48_BATAC.285</strain>
    </source>
</reference>
<dbReference type="PROSITE" id="PS50106">
    <property type="entry name" value="PDZ"/>
    <property type="match status" value="1"/>
</dbReference>
<keyword evidence="2 5" id="KW-0645">Protease</keyword>
<dbReference type="GO" id="GO:0007165">
    <property type="term" value="P:signal transduction"/>
    <property type="evidence" value="ECO:0007669"/>
    <property type="project" value="TreeGrafter"/>
</dbReference>
<dbReference type="GO" id="GO:0004175">
    <property type="term" value="F:endopeptidase activity"/>
    <property type="evidence" value="ECO:0007669"/>
    <property type="project" value="TreeGrafter"/>
</dbReference>
<dbReference type="InterPro" id="IPR036034">
    <property type="entry name" value="PDZ_sf"/>
</dbReference>
<dbReference type="InterPro" id="IPR029045">
    <property type="entry name" value="ClpP/crotonase-like_dom_sf"/>
</dbReference>
<dbReference type="InterPro" id="IPR020992">
    <property type="entry name" value="Tail_Prtase_C"/>
</dbReference>
<organism evidence="9 10">
    <name type="scientific">Candidatus Accumulibacter proximus</name>
    <dbReference type="NCBI Taxonomy" id="2954385"/>
    <lineage>
        <taxon>Bacteria</taxon>
        <taxon>Pseudomonadati</taxon>
        <taxon>Pseudomonadota</taxon>
        <taxon>Betaproteobacteria</taxon>
        <taxon>Candidatus Accumulibacter</taxon>
    </lineage>
</organism>
<dbReference type="NCBIfam" id="TIGR00225">
    <property type="entry name" value="prc"/>
    <property type="match status" value="1"/>
</dbReference>
<feature type="chain" id="PRO_5037481559" evidence="7">
    <location>
        <begin position="21"/>
        <end position="716"/>
    </location>
</feature>
<evidence type="ECO:0000256" key="6">
    <source>
        <dbReference type="SAM" id="MobiDB-lite"/>
    </source>
</evidence>
<feature type="domain" description="PDZ" evidence="8">
    <location>
        <begin position="234"/>
        <end position="305"/>
    </location>
</feature>
<name>A0A935UFP3_9PROT</name>
<dbReference type="CDD" id="cd07560">
    <property type="entry name" value="Peptidase_S41_CPP"/>
    <property type="match status" value="1"/>
</dbReference>
<dbReference type="Pfam" id="PF17804">
    <property type="entry name" value="TSP_NTD"/>
    <property type="match status" value="1"/>
</dbReference>
<dbReference type="EMBL" id="JADJMH010000009">
    <property type="protein sequence ID" value="MBK7675216.1"/>
    <property type="molecule type" value="Genomic_DNA"/>
</dbReference>
<dbReference type="PANTHER" id="PTHR32060:SF22">
    <property type="entry name" value="CARBOXYL-TERMINAL-PROCESSING PEPTIDASE 3, CHLOROPLASTIC"/>
    <property type="match status" value="1"/>
</dbReference>
<dbReference type="SMART" id="SM00245">
    <property type="entry name" value="TSPc"/>
    <property type="match status" value="1"/>
</dbReference>
<dbReference type="GO" id="GO:0030288">
    <property type="term" value="C:outer membrane-bounded periplasmic space"/>
    <property type="evidence" value="ECO:0007669"/>
    <property type="project" value="TreeGrafter"/>
</dbReference>
<evidence type="ECO:0000256" key="7">
    <source>
        <dbReference type="SAM" id="SignalP"/>
    </source>
</evidence>
<evidence type="ECO:0000313" key="9">
    <source>
        <dbReference type="EMBL" id="MBK7675216.1"/>
    </source>
</evidence>
<dbReference type="Pfam" id="PF00595">
    <property type="entry name" value="PDZ"/>
    <property type="match status" value="1"/>
</dbReference>
<dbReference type="InterPro" id="IPR005151">
    <property type="entry name" value="Tail-specific_protease"/>
</dbReference>
<keyword evidence="3 5" id="KW-0378">Hydrolase</keyword>
<keyword evidence="7" id="KW-0732">Signal</keyword>
<feature type="signal peptide" evidence="7">
    <location>
        <begin position="1"/>
        <end position="20"/>
    </location>
</feature>
<dbReference type="GO" id="GO:0008236">
    <property type="term" value="F:serine-type peptidase activity"/>
    <property type="evidence" value="ECO:0007669"/>
    <property type="project" value="UniProtKB-KW"/>
</dbReference>
<dbReference type="Pfam" id="PF03572">
    <property type="entry name" value="Peptidase_S41"/>
    <property type="match status" value="1"/>
</dbReference>
<accession>A0A935UFP3</accession>
<dbReference type="SUPFAM" id="SSF50156">
    <property type="entry name" value="PDZ domain-like"/>
    <property type="match status" value="1"/>
</dbReference>
<sequence>MTKKMLWVLYAWLIAAQGSALESRSSESALLMPLPQQTQSALWSAQILTRYHYRAAPLDDVMSERIFANYVESLDRDKLFFLQSDIDRFASARTLLDDAILKQDLSIPFAMFNLQRQRLAERVAHARELVNQTPVFTLKESYSHSRDKASWAKSEDEMRDLWRKRVKSDWLRLKLAGKDEAAIRATLDKRYESYQTRSARLKSEDVFQIFMNAYSTAMDPHTQYLGPRAAEDFDISMRLSLVGIGAVLQERDEYTTIRELVPGGPAALSGKLKVGDRIIGVGQGVHAPITDVLGWRLDDVVGLIRGKPDTTVVLSVLTANAGPDGKPTLISLGRRKINVEAQAARKSVIEARDGTTTRRIGVISLPVFYEDFAARRKGDPSYRSATRDVSRLLAQLKKEKVEGVLIDLRNNGGGSLGEAVDLTGLFIDQGPVVQQRNAQGEVRIERDQQSGLAWAGPLAVLINRGSASASEIFAAAIQDYGRGLVIGEASYGKGTVQTVVDLNEVAREDKAQLGELKMTIAQFFRVSGGTTQLRGVSPDIAFPSTTDPERFGESSARNALPSTQIKAADFVPAGQVTTLVPALRARHEARAARDPAFRYLVEDVAEANFQRKKNEVSLNETERRAEREKQEAKQKLRAGNDQSAKRKALRRDDGLLANERALSADLAEEKEQKKARDVLLTESANILSDEISLLKADTRLASQVLPAGSPMATQRR</sequence>